<dbReference type="EMBL" id="JBHSMP010000030">
    <property type="protein sequence ID" value="MFC5431219.1"/>
    <property type="molecule type" value="Genomic_DNA"/>
</dbReference>
<evidence type="ECO:0000313" key="2">
    <source>
        <dbReference type="Proteomes" id="UP001596103"/>
    </source>
</evidence>
<comment type="caution">
    <text evidence="1">The sequence shown here is derived from an EMBL/GenBank/DDBJ whole genome shotgun (WGS) entry which is preliminary data.</text>
</comment>
<evidence type="ECO:0008006" key="3">
    <source>
        <dbReference type="Google" id="ProtNLM"/>
    </source>
</evidence>
<name>A0ABW0JFB3_9BURK</name>
<proteinExistence type="predicted"/>
<reference evidence="2" key="1">
    <citation type="journal article" date="2019" name="Int. J. Syst. Evol. Microbiol.">
        <title>The Global Catalogue of Microorganisms (GCM) 10K type strain sequencing project: providing services to taxonomists for standard genome sequencing and annotation.</title>
        <authorList>
            <consortium name="The Broad Institute Genomics Platform"/>
            <consortium name="The Broad Institute Genome Sequencing Center for Infectious Disease"/>
            <person name="Wu L."/>
            <person name="Ma J."/>
        </authorList>
    </citation>
    <scope>NUCLEOTIDE SEQUENCE [LARGE SCALE GENOMIC DNA]</scope>
    <source>
        <strain evidence="2">CCUG 56042</strain>
    </source>
</reference>
<evidence type="ECO:0000313" key="1">
    <source>
        <dbReference type="EMBL" id="MFC5431219.1"/>
    </source>
</evidence>
<dbReference type="RefSeq" id="WP_377714315.1">
    <property type="nucleotide sequence ID" value="NZ_JBHSMP010000030.1"/>
</dbReference>
<organism evidence="1 2">
    <name type="scientific">Paraburkholderia denitrificans</name>
    <dbReference type="NCBI Taxonomy" id="694025"/>
    <lineage>
        <taxon>Bacteria</taxon>
        <taxon>Pseudomonadati</taxon>
        <taxon>Pseudomonadota</taxon>
        <taxon>Betaproteobacteria</taxon>
        <taxon>Burkholderiales</taxon>
        <taxon>Burkholderiaceae</taxon>
        <taxon>Paraburkholderia</taxon>
    </lineage>
</organism>
<protein>
    <recommendedName>
        <fullName evidence="3">DUF3135 domain-containing protein</fullName>
    </recommendedName>
</protein>
<gene>
    <name evidence="1" type="ORF">ACFPTO_20795</name>
</gene>
<accession>A0ABW0JFB3</accession>
<sequence>MNHHQLERDIEHLEHIIARLSGQDRIPLSYWRGRLESVLCANLTPSQTERVKRLRDALHALENRVRESMRRQTLR</sequence>
<dbReference type="Proteomes" id="UP001596103">
    <property type="component" value="Unassembled WGS sequence"/>
</dbReference>
<keyword evidence="2" id="KW-1185">Reference proteome</keyword>